<dbReference type="STRING" id="394221.Mmar10_0731"/>
<dbReference type="PRINTS" id="PR00032">
    <property type="entry name" value="HTHARAC"/>
</dbReference>
<dbReference type="SUPFAM" id="SSF46689">
    <property type="entry name" value="Homeodomain-like"/>
    <property type="match status" value="2"/>
</dbReference>
<dbReference type="InterPro" id="IPR002818">
    <property type="entry name" value="DJ-1/PfpI"/>
</dbReference>
<evidence type="ECO:0000256" key="2">
    <source>
        <dbReference type="ARBA" id="ARBA00023125"/>
    </source>
</evidence>
<dbReference type="InterPro" id="IPR018062">
    <property type="entry name" value="HTH_AraC-typ_CS"/>
</dbReference>
<dbReference type="PROSITE" id="PS01124">
    <property type="entry name" value="HTH_ARAC_FAMILY_2"/>
    <property type="match status" value="1"/>
</dbReference>
<dbReference type="AlphaFoldDB" id="Q0ARR3"/>
<keyword evidence="1" id="KW-0805">Transcription regulation</keyword>
<gene>
    <name evidence="5" type="ordered locus">Mmar10_0731</name>
</gene>
<feature type="domain" description="HTH araC/xylS-type" evidence="4">
    <location>
        <begin position="243"/>
        <end position="341"/>
    </location>
</feature>
<dbReference type="PANTHER" id="PTHR43130">
    <property type="entry name" value="ARAC-FAMILY TRANSCRIPTIONAL REGULATOR"/>
    <property type="match status" value="1"/>
</dbReference>
<evidence type="ECO:0000313" key="5">
    <source>
        <dbReference type="EMBL" id="ABI65024.1"/>
    </source>
</evidence>
<dbReference type="EMBL" id="CP000449">
    <property type="protein sequence ID" value="ABI65024.1"/>
    <property type="molecule type" value="Genomic_DNA"/>
</dbReference>
<dbReference type="OrthoDB" id="9793400at2"/>
<dbReference type="KEGG" id="mmr:Mmar10_0731"/>
<evidence type="ECO:0000313" key="6">
    <source>
        <dbReference type="Proteomes" id="UP000001964"/>
    </source>
</evidence>
<name>Q0ARR3_MARMM</name>
<evidence type="ECO:0000256" key="1">
    <source>
        <dbReference type="ARBA" id="ARBA00023015"/>
    </source>
</evidence>
<reference evidence="5 6" key="1">
    <citation type="submission" date="2006-08" db="EMBL/GenBank/DDBJ databases">
        <title>Complete sequence of Maricaulis maris MCS10.</title>
        <authorList>
            <consortium name="US DOE Joint Genome Institute"/>
            <person name="Copeland A."/>
            <person name="Lucas S."/>
            <person name="Lapidus A."/>
            <person name="Barry K."/>
            <person name="Detter J.C."/>
            <person name="Glavina del Rio T."/>
            <person name="Hammon N."/>
            <person name="Israni S."/>
            <person name="Dalin E."/>
            <person name="Tice H."/>
            <person name="Pitluck S."/>
            <person name="Saunders E."/>
            <person name="Brettin T."/>
            <person name="Bruce D."/>
            <person name="Han C."/>
            <person name="Tapia R."/>
            <person name="Gilna P."/>
            <person name="Schmutz J."/>
            <person name="Larimer F."/>
            <person name="Land M."/>
            <person name="Hauser L."/>
            <person name="Kyrpides N."/>
            <person name="Mikhailova N."/>
            <person name="Viollier P."/>
            <person name="Stephens C."/>
            <person name="Richardson P."/>
        </authorList>
    </citation>
    <scope>NUCLEOTIDE SEQUENCE [LARGE SCALE GENOMIC DNA]</scope>
    <source>
        <strain evidence="5 6">MCS10</strain>
    </source>
</reference>
<sequence length="349" mass="38284">MSVFVGYTPYRICADHLTVGGMSTKRKIRIGFLIFDGLQALDLFGPQEVFAEANACAGRTSCEYDTVLISPTGKSVTTESGIVIGAHASFDTCPALHTLIIPGGSGTRATKITQDVIDWINEQSGRTERIGSVCTGLFILARTGLLDGRTVTTHWKFVEEAQQQFPGLSIEPDALFIRDGQIITAAGITAGIDMSLALVEEDLGAATASEIARNLVVFLRRPGGQNQFSSLLRRQSVATDKFSELLVWISDNLTEDLSVEALANRACLSERHFRRSFKAIYNESPAQAVERIRVDIAKNWLMASSAPIAEVALLVGFQSADAFRRVFERLTSINPSEYRRRFSHKPHAR</sequence>
<dbReference type="Proteomes" id="UP000001964">
    <property type="component" value="Chromosome"/>
</dbReference>
<keyword evidence="6" id="KW-1185">Reference proteome</keyword>
<dbReference type="InterPro" id="IPR018060">
    <property type="entry name" value="HTH_AraC"/>
</dbReference>
<dbReference type="eggNOG" id="COG4977">
    <property type="taxonomic scope" value="Bacteria"/>
</dbReference>
<dbReference type="InterPro" id="IPR020449">
    <property type="entry name" value="Tscrpt_reg_AraC-type_HTH"/>
</dbReference>
<evidence type="ECO:0000256" key="3">
    <source>
        <dbReference type="ARBA" id="ARBA00023163"/>
    </source>
</evidence>
<dbReference type="InterPro" id="IPR029062">
    <property type="entry name" value="Class_I_gatase-like"/>
</dbReference>
<dbReference type="InterPro" id="IPR052158">
    <property type="entry name" value="INH-QAR"/>
</dbReference>
<dbReference type="PROSITE" id="PS00041">
    <property type="entry name" value="HTH_ARAC_FAMILY_1"/>
    <property type="match status" value="1"/>
</dbReference>
<dbReference type="CDD" id="cd03137">
    <property type="entry name" value="GATase1_AraC_1"/>
    <property type="match status" value="1"/>
</dbReference>
<organism evidence="5 6">
    <name type="scientific">Maricaulis maris (strain MCS10)</name>
    <name type="common">Caulobacter maris</name>
    <dbReference type="NCBI Taxonomy" id="394221"/>
    <lineage>
        <taxon>Bacteria</taxon>
        <taxon>Pseudomonadati</taxon>
        <taxon>Pseudomonadota</taxon>
        <taxon>Alphaproteobacteria</taxon>
        <taxon>Maricaulales</taxon>
        <taxon>Maricaulaceae</taxon>
        <taxon>Maricaulis</taxon>
    </lineage>
</organism>
<dbReference type="InterPro" id="IPR009057">
    <property type="entry name" value="Homeodomain-like_sf"/>
</dbReference>
<proteinExistence type="predicted"/>
<dbReference type="SUPFAM" id="SSF52317">
    <property type="entry name" value="Class I glutamine amidotransferase-like"/>
    <property type="match status" value="1"/>
</dbReference>
<dbReference type="Pfam" id="PF01965">
    <property type="entry name" value="DJ-1_PfpI"/>
    <property type="match status" value="1"/>
</dbReference>
<keyword evidence="3" id="KW-0804">Transcription</keyword>
<dbReference type="HOGENOM" id="CLU_000445_59_0_5"/>
<dbReference type="GO" id="GO:0043565">
    <property type="term" value="F:sequence-specific DNA binding"/>
    <property type="evidence" value="ECO:0007669"/>
    <property type="project" value="InterPro"/>
</dbReference>
<keyword evidence="2" id="KW-0238">DNA-binding</keyword>
<dbReference type="Pfam" id="PF12833">
    <property type="entry name" value="HTH_18"/>
    <property type="match status" value="1"/>
</dbReference>
<dbReference type="GO" id="GO:0003700">
    <property type="term" value="F:DNA-binding transcription factor activity"/>
    <property type="evidence" value="ECO:0007669"/>
    <property type="project" value="InterPro"/>
</dbReference>
<dbReference type="Gene3D" id="1.10.10.60">
    <property type="entry name" value="Homeodomain-like"/>
    <property type="match status" value="1"/>
</dbReference>
<dbReference type="SMART" id="SM00342">
    <property type="entry name" value="HTH_ARAC"/>
    <property type="match status" value="1"/>
</dbReference>
<evidence type="ECO:0000259" key="4">
    <source>
        <dbReference type="PROSITE" id="PS01124"/>
    </source>
</evidence>
<accession>Q0ARR3</accession>
<dbReference type="PANTHER" id="PTHR43130:SF3">
    <property type="entry name" value="HTH-TYPE TRANSCRIPTIONAL REGULATOR RV1931C"/>
    <property type="match status" value="1"/>
</dbReference>
<protein>
    <submittedName>
        <fullName evidence="5">Transcriptional regulator, AraC family with amidase-like domain</fullName>
    </submittedName>
</protein>
<dbReference type="Gene3D" id="3.40.50.880">
    <property type="match status" value="1"/>
</dbReference>